<proteinExistence type="predicted"/>
<dbReference type="EMBL" id="OX365879">
    <property type="protein sequence ID" value="CAI4043401.1"/>
    <property type="molecule type" value="Genomic_DNA"/>
</dbReference>
<protein>
    <submittedName>
        <fullName evidence="1">Uncharacterized protein</fullName>
    </submittedName>
</protein>
<dbReference type="Proteomes" id="UP001531446">
    <property type="component" value="Segment"/>
</dbReference>
<evidence type="ECO:0000313" key="1">
    <source>
        <dbReference type="EMBL" id="CAI4043401.1"/>
    </source>
</evidence>
<keyword evidence="2" id="KW-1185">Reference proteome</keyword>
<accession>A0ABM9HVJ4</accession>
<name>A0ABM9HVJ4_9VIRU</name>
<sequence length="80" mass="9135">MKMDLQINGTLVDPECYSCGKTQQLDPDKPFVVIFDPGVPDTRITPGEPAGVVLYCMKCWCDYQARYSHCDYLVIREEVK</sequence>
<gene>
    <name evidence="1" type="ORF">CTG158_LOCUS37</name>
</gene>
<evidence type="ECO:0000313" key="2">
    <source>
        <dbReference type="Proteomes" id="UP001531446"/>
    </source>
</evidence>
<organism evidence="1 2">
    <name type="scientific">uncultured archaeal virus</name>
    <dbReference type="NCBI Taxonomy" id="1960247"/>
    <lineage>
        <taxon>Viruses</taxon>
        <taxon>environmental samples</taxon>
    </lineage>
</organism>
<reference evidence="1" key="1">
    <citation type="submission" date="2022-10" db="EMBL/GenBank/DDBJ databases">
        <authorList>
            <person name="Bize A."/>
        </authorList>
    </citation>
    <scope>NUCLEOTIDE SEQUENCE [LARGE SCALE GENOMIC DNA]</scope>
</reference>